<gene>
    <name evidence="2" type="primary">Trim15</name>
    <name evidence="2" type="ORF">PLONIG_R04333</name>
</gene>
<dbReference type="InterPro" id="IPR043136">
    <property type="entry name" value="B30.2/SPRY_sf"/>
</dbReference>
<evidence type="ECO:0000313" key="3">
    <source>
        <dbReference type="Proteomes" id="UP000539920"/>
    </source>
</evidence>
<name>A0A7L0YHP4_9PASE</name>
<dbReference type="Proteomes" id="UP000539920">
    <property type="component" value="Unassembled WGS sequence"/>
</dbReference>
<comment type="caution">
    <text evidence="2">The sequence shown here is derived from an EMBL/GenBank/DDBJ whole genome shotgun (WGS) entry which is preliminary data.</text>
</comment>
<dbReference type="SUPFAM" id="SSF49899">
    <property type="entry name" value="Concanavalin A-like lectins/glucanases"/>
    <property type="match status" value="1"/>
</dbReference>
<dbReference type="EMBL" id="VXBC01003668">
    <property type="protein sequence ID" value="NXM13553.1"/>
    <property type="molecule type" value="Genomic_DNA"/>
</dbReference>
<feature type="non-terminal residue" evidence="2">
    <location>
        <position position="1"/>
    </location>
</feature>
<protein>
    <submittedName>
        <fullName evidence="2">TRI15 protein</fullName>
    </submittedName>
</protein>
<dbReference type="AlphaFoldDB" id="A0A7L0YHP4"/>
<dbReference type="InterPro" id="IPR006574">
    <property type="entry name" value="PRY"/>
</dbReference>
<organism evidence="2 3">
    <name type="scientific">Ploceus nigricollis</name>
    <dbReference type="NCBI Taxonomy" id="441696"/>
    <lineage>
        <taxon>Eukaryota</taxon>
        <taxon>Metazoa</taxon>
        <taxon>Chordata</taxon>
        <taxon>Craniata</taxon>
        <taxon>Vertebrata</taxon>
        <taxon>Euteleostomi</taxon>
        <taxon>Archelosauria</taxon>
        <taxon>Archosauria</taxon>
        <taxon>Dinosauria</taxon>
        <taxon>Saurischia</taxon>
        <taxon>Theropoda</taxon>
        <taxon>Coelurosauria</taxon>
        <taxon>Aves</taxon>
        <taxon>Neognathae</taxon>
        <taxon>Neoaves</taxon>
        <taxon>Telluraves</taxon>
        <taxon>Australaves</taxon>
        <taxon>Passeriformes</taxon>
        <taxon>Passeroidea</taxon>
        <taxon>Ploceidae</taxon>
        <taxon>Ploceinae</taxon>
        <taxon>Ploceus</taxon>
    </lineage>
</organism>
<dbReference type="InterPro" id="IPR050143">
    <property type="entry name" value="TRIM/RBCC"/>
</dbReference>
<sequence>MEKQKKILLAPLEQIAEELVNKSDEYKSRVSERQSLVDMVIAQIEEKWDQPAVEFLMDVGRILRSCEAAMAPIPEPVSSELQSRVQSLTWKSQRVVDVVDKFKVNLLSEIDTGKREQVTLDSQTANPDLILSYDNKTVRFSGKYNPPDIPKRFTGSLSILGSQG</sequence>
<evidence type="ECO:0000259" key="1">
    <source>
        <dbReference type="SMART" id="SM00589"/>
    </source>
</evidence>
<evidence type="ECO:0000313" key="2">
    <source>
        <dbReference type="EMBL" id="NXM13553.1"/>
    </source>
</evidence>
<proteinExistence type="predicted"/>
<dbReference type="SMART" id="SM00589">
    <property type="entry name" value="PRY"/>
    <property type="match status" value="1"/>
</dbReference>
<feature type="non-terminal residue" evidence="2">
    <location>
        <position position="164"/>
    </location>
</feature>
<dbReference type="Gene3D" id="2.60.120.920">
    <property type="match status" value="1"/>
</dbReference>
<feature type="domain" description="SPRY-associated" evidence="1">
    <location>
        <begin position="115"/>
        <end position="164"/>
    </location>
</feature>
<dbReference type="PANTHER" id="PTHR24103">
    <property type="entry name" value="E3 UBIQUITIN-PROTEIN LIGASE TRIM"/>
    <property type="match status" value="1"/>
</dbReference>
<dbReference type="Pfam" id="PF13765">
    <property type="entry name" value="PRY"/>
    <property type="match status" value="1"/>
</dbReference>
<dbReference type="InterPro" id="IPR013320">
    <property type="entry name" value="ConA-like_dom_sf"/>
</dbReference>
<reference evidence="2 3" key="1">
    <citation type="submission" date="2019-09" db="EMBL/GenBank/DDBJ databases">
        <title>Bird 10,000 Genomes (B10K) Project - Family phase.</title>
        <authorList>
            <person name="Zhang G."/>
        </authorList>
    </citation>
    <scope>NUCLEOTIDE SEQUENCE [LARGE SCALE GENOMIC DNA]</scope>
    <source>
        <strain evidence="2">B10K-DU-001-79</strain>
        <tissue evidence="2">Muscle</tissue>
    </source>
</reference>
<accession>A0A7L0YHP4</accession>
<keyword evidence="3" id="KW-1185">Reference proteome</keyword>